<keyword evidence="7" id="KW-0998">Cell outer membrane</keyword>
<dbReference type="GO" id="GO:0009279">
    <property type="term" value="C:cell outer membrane"/>
    <property type="evidence" value="ECO:0007669"/>
    <property type="project" value="UniProtKB-SubCell"/>
</dbReference>
<dbReference type="InterPro" id="IPR036942">
    <property type="entry name" value="Beta-barrel_TonB_sf"/>
</dbReference>
<dbReference type="GO" id="GO:0044718">
    <property type="term" value="P:siderophore transmembrane transport"/>
    <property type="evidence" value="ECO:0007669"/>
    <property type="project" value="TreeGrafter"/>
</dbReference>
<evidence type="ECO:0000256" key="8">
    <source>
        <dbReference type="SAM" id="SignalP"/>
    </source>
</evidence>
<feature type="signal peptide" evidence="8">
    <location>
        <begin position="1"/>
        <end position="23"/>
    </location>
</feature>
<reference evidence="10 11" key="1">
    <citation type="submission" date="2016-11" db="EMBL/GenBank/DDBJ databases">
        <title>Study of marine rhodopsin-containing bacteria.</title>
        <authorList>
            <person name="Yoshizawa S."/>
            <person name="Kumagai Y."/>
            <person name="Kogure K."/>
        </authorList>
    </citation>
    <scope>NUCLEOTIDE SEQUENCE [LARGE SCALE GENOMIC DNA]</scope>
    <source>
        <strain evidence="10 11">SAORIC-28</strain>
    </source>
</reference>
<evidence type="ECO:0000256" key="4">
    <source>
        <dbReference type="ARBA" id="ARBA00022692"/>
    </source>
</evidence>
<keyword evidence="4" id="KW-0812">Transmembrane</keyword>
<dbReference type="Gene3D" id="2.60.40.1120">
    <property type="entry name" value="Carboxypeptidase-like, regulatory domain"/>
    <property type="match status" value="1"/>
</dbReference>
<evidence type="ECO:0000313" key="11">
    <source>
        <dbReference type="Proteomes" id="UP000216339"/>
    </source>
</evidence>
<keyword evidence="6" id="KW-0472">Membrane</keyword>
<dbReference type="Proteomes" id="UP000216339">
    <property type="component" value="Unassembled WGS sequence"/>
</dbReference>
<dbReference type="SUPFAM" id="SSF49464">
    <property type="entry name" value="Carboxypeptidase regulatory domain-like"/>
    <property type="match status" value="1"/>
</dbReference>
<keyword evidence="2" id="KW-0813">Transport</keyword>
<dbReference type="InterPro" id="IPR012910">
    <property type="entry name" value="Plug_dom"/>
</dbReference>
<dbReference type="Pfam" id="PF13620">
    <property type="entry name" value="CarboxypepD_reg"/>
    <property type="match status" value="1"/>
</dbReference>
<evidence type="ECO:0000313" key="10">
    <source>
        <dbReference type="EMBL" id="PAP76108.1"/>
    </source>
</evidence>
<dbReference type="InterPro" id="IPR039426">
    <property type="entry name" value="TonB-dep_rcpt-like"/>
</dbReference>
<organism evidence="10 11">
    <name type="scientific">Rubrivirga marina</name>
    <dbReference type="NCBI Taxonomy" id="1196024"/>
    <lineage>
        <taxon>Bacteria</taxon>
        <taxon>Pseudomonadati</taxon>
        <taxon>Rhodothermota</taxon>
        <taxon>Rhodothermia</taxon>
        <taxon>Rhodothermales</taxon>
        <taxon>Rubricoccaceae</taxon>
        <taxon>Rubrivirga</taxon>
    </lineage>
</organism>
<evidence type="ECO:0000256" key="7">
    <source>
        <dbReference type="ARBA" id="ARBA00023237"/>
    </source>
</evidence>
<comment type="subcellular location">
    <subcellularLocation>
        <location evidence="1">Cell outer membrane</location>
        <topology evidence="1">Multi-pass membrane protein</topology>
    </subcellularLocation>
</comment>
<dbReference type="EMBL" id="MQWD01000001">
    <property type="protein sequence ID" value="PAP76108.1"/>
    <property type="molecule type" value="Genomic_DNA"/>
</dbReference>
<accession>A0A271IYR3</accession>
<dbReference type="GO" id="GO:0015344">
    <property type="term" value="F:siderophore uptake transmembrane transporter activity"/>
    <property type="evidence" value="ECO:0007669"/>
    <property type="project" value="TreeGrafter"/>
</dbReference>
<dbReference type="AlphaFoldDB" id="A0A271IYR3"/>
<evidence type="ECO:0000256" key="1">
    <source>
        <dbReference type="ARBA" id="ARBA00004571"/>
    </source>
</evidence>
<dbReference type="RefSeq" id="WP_179299505.1">
    <property type="nucleotide sequence ID" value="NZ_MQWD01000001.1"/>
</dbReference>
<feature type="chain" id="PRO_5012447851" description="TonB-dependent receptor plug domain-containing protein" evidence="8">
    <location>
        <begin position="24"/>
        <end position="723"/>
    </location>
</feature>
<comment type="caution">
    <text evidence="10">The sequence shown here is derived from an EMBL/GenBank/DDBJ whole genome shotgun (WGS) entry which is preliminary data.</text>
</comment>
<protein>
    <recommendedName>
        <fullName evidence="9">TonB-dependent receptor plug domain-containing protein</fullName>
    </recommendedName>
</protein>
<sequence length="723" mass="76219">MTRTALLLTLLALCAGPAAQAQADLFGVVADAETAAPVAGATVALVDTTGAVQGRAAGTEGQFAFRGLAPGRYLLRVTAIGYRPSSDTLALASGERRDLPIDLVPATATLDAVEVEAAETVMIREPGLARLRPADLAALPTADPGGDLAAGLLVQPGITTIGDRGGQLSVRGGTPTQNLVLVDGIPVFQPFHLLGGYSALPAGVVRSADVYAGGWPARFGGRIASVVDVAGRTGHKRRVGGAVTASPVLVGAELEVPVVPGDVSLLASARQSVVDETSEALGIALPYRFSDAFGKLHARLDATSTLQATALLSTDEGDLGLDGSRITTRSEAAGGQFFSISSAFAAAIDVSAYWSRFETAFEPVGAPRRTAEVETFGGRFGYVYYVGPHTIRTGIQASSYLFEYAFRPDVVTRQNTSEGSFFVDADVDLGHGLKVEPGVRFQTFPAQAQPSSFEPRVLASWALGRQVFRGAAGVYRQEIVGLTNQGDVGDVFTAWTTVPTSLPVPTAVHGLLGWEGALGRGVRAGVEGYTKRLTGQTILLDDRLLSTNGDALGVEVVAGYRRPGLRIDARYGAQSLTYRDAGRSYQPPFHRPHRLTVDGRAEWGPWAVAAAVQLTSGRPYTRVVGAYLDLGEAVERGLPLETAVGPPTTRFDDDPYGARTPPYARLDLAVEWAARIPGARAVVQAAVLNVTSRANVFYYDALRAERVDQLPLFPTLGLRIDVE</sequence>
<proteinExistence type="predicted"/>
<dbReference type="Pfam" id="PF07715">
    <property type="entry name" value="Plug"/>
    <property type="match status" value="1"/>
</dbReference>
<dbReference type="InterPro" id="IPR008969">
    <property type="entry name" value="CarboxyPept-like_regulatory"/>
</dbReference>
<feature type="domain" description="TonB-dependent receptor plug" evidence="9">
    <location>
        <begin position="152"/>
        <end position="222"/>
    </location>
</feature>
<dbReference type="PANTHER" id="PTHR30069">
    <property type="entry name" value="TONB-DEPENDENT OUTER MEMBRANE RECEPTOR"/>
    <property type="match status" value="1"/>
</dbReference>
<evidence type="ECO:0000256" key="3">
    <source>
        <dbReference type="ARBA" id="ARBA00022452"/>
    </source>
</evidence>
<dbReference type="Gene3D" id="2.40.170.20">
    <property type="entry name" value="TonB-dependent receptor, beta-barrel domain"/>
    <property type="match status" value="1"/>
</dbReference>
<keyword evidence="3" id="KW-1134">Transmembrane beta strand</keyword>
<gene>
    <name evidence="10" type="ORF">BSZ37_06440</name>
</gene>
<evidence type="ECO:0000256" key="5">
    <source>
        <dbReference type="ARBA" id="ARBA00022729"/>
    </source>
</evidence>
<evidence type="ECO:0000256" key="2">
    <source>
        <dbReference type="ARBA" id="ARBA00022448"/>
    </source>
</evidence>
<evidence type="ECO:0000259" key="9">
    <source>
        <dbReference type="Pfam" id="PF07715"/>
    </source>
</evidence>
<keyword evidence="11" id="KW-1185">Reference proteome</keyword>
<name>A0A271IYR3_9BACT</name>
<dbReference type="PANTHER" id="PTHR30069:SF29">
    <property type="entry name" value="HEMOGLOBIN AND HEMOGLOBIN-HAPTOGLOBIN-BINDING PROTEIN 1-RELATED"/>
    <property type="match status" value="1"/>
</dbReference>
<evidence type="ECO:0000256" key="6">
    <source>
        <dbReference type="ARBA" id="ARBA00023136"/>
    </source>
</evidence>
<keyword evidence="5 8" id="KW-0732">Signal</keyword>
<dbReference type="SUPFAM" id="SSF56935">
    <property type="entry name" value="Porins"/>
    <property type="match status" value="1"/>
</dbReference>